<feature type="transmembrane region" description="Helical" evidence="1">
    <location>
        <begin position="75"/>
        <end position="92"/>
    </location>
</feature>
<evidence type="ECO:0000256" key="1">
    <source>
        <dbReference type="SAM" id="Phobius"/>
    </source>
</evidence>
<dbReference type="KEGG" id="dka:DKAM_0707"/>
<accession>B8D4K2</accession>
<dbReference type="STRING" id="490899.DKAM_0707"/>
<keyword evidence="1" id="KW-1133">Transmembrane helix</keyword>
<gene>
    <name evidence="2" type="ordered locus">DKAM_0707</name>
</gene>
<dbReference type="AlphaFoldDB" id="B8D4K2"/>
<sequence length="109" mass="12090">MEARLHDFIYLEEASVLDEKLIGPLKLRNTVTLIPGILMLHAWLTSGSLGALATGLLMMSMTIASIVYSGKTMTLENMLAAYIYSLISIYRWNWLSHRGSTSTAPRTKG</sequence>
<evidence type="ECO:0000313" key="2">
    <source>
        <dbReference type="EMBL" id="ACL11033.1"/>
    </source>
</evidence>
<dbReference type="EMBL" id="CP001140">
    <property type="protein sequence ID" value="ACL11033.1"/>
    <property type="molecule type" value="Genomic_DNA"/>
</dbReference>
<keyword evidence="1" id="KW-0472">Membrane</keyword>
<dbReference type="Proteomes" id="UP000006903">
    <property type="component" value="Chromosome"/>
</dbReference>
<dbReference type="eggNOG" id="arCOG09902">
    <property type="taxonomic scope" value="Archaea"/>
</dbReference>
<name>B8D4K2_DESA1</name>
<dbReference type="HOGENOM" id="CLU_2177780_0_0_2"/>
<organism evidence="2 3">
    <name type="scientific">Desulfurococcus amylolyticus (strain DSM 18924 / JCM 16383 / VKM B-2413 / 1221n)</name>
    <name type="common">Desulfurococcus kamchatkensis</name>
    <dbReference type="NCBI Taxonomy" id="490899"/>
    <lineage>
        <taxon>Archaea</taxon>
        <taxon>Thermoproteota</taxon>
        <taxon>Thermoprotei</taxon>
        <taxon>Desulfurococcales</taxon>
        <taxon>Desulfurococcaceae</taxon>
        <taxon>Desulfurococcus</taxon>
    </lineage>
</organism>
<feature type="transmembrane region" description="Helical" evidence="1">
    <location>
        <begin position="50"/>
        <end position="68"/>
    </location>
</feature>
<dbReference type="RefSeq" id="WP_012608374.1">
    <property type="nucleotide sequence ID" value="NC_011766.1"/>
</dbReference>
<protein>
    <submittedName>
        <fullName evidence="2">Uncharacterized protein</fullName>
    </submittedName>
</protein>
<reference evidence="2 3" key="1">
    <citation type="journal article" date="2009" name="J. Bacteriol.">
        <title>Complete genome sequence of the anaerobic, protein-degrading hyperthermophilic crenarchaeon Desulfurococcus kamchatkensis.</title>
        <authorList>
            <person name="Ravin N.V."/>
            <person name="Mardanov A.V."/>
            <person name="Beletsky A.V."/>
            <person name="Kublanov I.V."/>
            <person name="Kolganova T.V."/>
            <person name="Lebedinsky A.V."/>
            <person name="Chernyh N.A."/>
            <person name="Bonch-Osmolovskaya E.A."/>
            <person name="Skryabin K.G."/>
        </authorList>
    </citation>
    <scope>NUCLEOTIDE SEQUENCE [LARGE SCALE GENOMIC DNA]</scope>
    <source>
        <strain evidence="3">DSM 18924 / JCM 16383 / VKM B-2413 / 1221n</strain>
    </source>
</reference>
<evidence type="ECO:0000313" key="3">
    <source>
        <dbReference type="Proteomes" id="UP000006903"/>
    </source>
</evidence>
<keyword evidence="1" id="KW-0812">Transmembrane</keyword>
<dbReference type="GeneID" id="7171584"/>
<proteinExistence type="predicted"/>